<name>S5AB28_9ALTE</name>
<dbReference type="KEGG" id="amh:I633_02865"/>
<proteinExistence type="predicted"/>
<dbReference type="PATRIC" id="fig|1300253.3.peg.587"/>
<protein>
    <submittedName>
        <fullName evidence="2">Uncharacterized protein</fullName>
    </submittedName>
</protein>
<evidence type="ECO:0000313" key="3">
    <source>
        <dbReference type="Proteomes" id="UP000014909"/>
    </source>
</evidence>
<accession>S5AB28</accession>
<sequence>MKKLVLIFKVVFLVLLGVLSVKMMYGDPVQKPIESLLAQRIDYAECPTDKYARPFFQVKGDETKFHVIKEFSYRTGCSGKKESTIIGKSVSFSYFKDSPTSGKVVEVSINGSQIYSQNEFVGKSTSAGALLFMVVVAFSIWSFFGVKRHNNPL</sequence>
<dbReference type="Proteomes" id="UP000014909">
    <property type="component" value="Chromosome"/>
</dbReference>
<reference evidence="2 3" key="1">
    <citation type="journal article" date="2013" name="Genome Biol. Evol.">
        <title>Genomic Diversity of "Deep Ecotype" Alteromonas macleodii Isolates: Evidence for Pan-Mediterranean Clonal Frames.</title>
        <authorList>
            <person name="Lopez-Perez M."/>
            <person name="Gonzaga A."/>
            <person name="Rodriguez-Valera F."/>
        </authorList>
    </citation>
    <scope>NUCLEOTIDE SEQUENCE [LARGE SCALE GENOMIC DNA]</scope>
    <source>
        <strain evidence="3">'English Channel 615'</strain>
    </source>
</reference>
<keyword evidence="1" id="KW-0812">Transmembrane</keyword>
<evidence type="ECO:0000256" key="1">
    <source>
        <dbReference type="SAM" id="Phobius"/>
    </source>
</evidence>
<keyword evidence="1" id="KW-0472">Membrane</keyword>
<organism evidence="2 3">
    <name type="scientific">Alteromonas mediterranea 615</name>
    <dbReference type="NCBI Taxonomy" id="1300253"/>
    <lineage>
        <taxon>Bacteria</taxon>
        <taxon>Pseudomonadati</taxon>
        <taxon>Pseudomonadota</taxon>
        <taxon>Gammaproteobacteria</taxon>
        <taxon>Alteromonadales</taxon>
        <taxon>Alteromonadaceae</taxon>
        <taxon>Alteromonas/Salinimonas group</taxon>
        <taxon>Alteromonas</taxon>
    </lineage>
</organism>
<dbReference type="AlphaFoldDB" id="S5AB28"/>
<evidence type="ECO:0000313" key="2">
    <source>
        <dbReference type="EMBL" id="AGP76875.1"/>
    </source>
</evidence>
<keyword evidence="1" id="KW-1133">Transmembrane helix</keyword>
<dbReference type="EMBL" id="CP004846">
    <property type="protein sequence ID" value="AGP76875.1"/>
    <property type="molecule type" value="Genomic_DNA"/>
</dbReference>
<dbReference type="BioCyc" id="AMAC1300253:G12YX-452-MONOMER"/>
<dbReference type="HOGENOM" id="CLU_1709424_0_0_6"/>
<feature type="transmembrane region" description="Helical" evidence="1">
    <location>
        <begin position="127"/>
        <end position="146"/>
    </location>
</feature>
<gene>
    <name evidence="2" type="ORF">I633_02865</name>
</gene>